<dbReference type="Gene3D" id="3.30.470.20">
    <property type="entry name" value="ATP-grasp fold, B domain"/>
    <property type="match status" value="1"/>
</dbReference>
<dbReference type="OrthoDB" id="186626at2759"/>
<accession>Q0CZ79</accession>
<keyword evidence="1" id="KW-0547">Nucleotide-binding</keyword>
<dbReference type="EMBL" id="CH476595">
    <property type="protein sequence ID" value="EAU37762.1"/>
    <property type="molecule type" value="Genomic_DNA"/>
</dbReference>
<reference evidence="4" key="1">
    <citation type="submission" date="2005-09" db="EMBL/GenBank/DDBJ databases">
        <title>Annotation of the Aspergillus terreus NIH2624 genome.</title>
        <authorList>
            <person name="Birren B.W."/>
            <person name="Lander E.S."/>
            <person name="Galagan J.E."/>
            <person name="Nusbaum C."/>
            <person name="Devon K."/>
            <person name="Henn M."/>
            <person name="Ma L.-J."/>
            <person name="Jaffe D.B."/>
            <person name="Butler J."/>
            <person name="Alvarez P."/>
            <person name="Gnerre S."/>
            <person name="Grabherr M."/>
            <person name="Kleber M."/>
            <person name="Mauceli E.W."/>
            <person name="Brockman W."/>
            <person name="Rounsley S."/>
            <person name="Young S.K."/>
            <person name="LaButti K."/>
            <person name="Pushparaj V."/>
            <person name="DeCaprio D."/>
            <person name="Crawford M."/>
            <person name="Koehrsen M."/>
            <person name="Engels R."/>
            <person name="Montgomery P."/>
            <person name="Pearson M."/>
            <person name="Howarth C."/>
            <person name="Larson L."/>
            <person name="Luoma S."/>
            <person name="White J."/>
            <person name="Alvarado L."/>
            <person name="Kodira C.D."/>
            <person name="Zeng Q."/>
            <person name="Oleary S."/>
            <person name="Yandava C."/>
            <person name="Denning D.W."/>
            <person name="Nierman W.C."/>
            <person name="Milne T."/>
            <person name="Madden K."/>
        </authorList>
    </citation>
    <scope>NUCLEOTIDE SEQUENCE [LARGE SCALE GENOMIC DNA]</scope>
    <source>
        <strain evidence="4">NIH 2624 / FGSC A1156</strain>
    </source>
</reference>
<dbReference type="HOGENOM" id="CLU_026180_0_0_1"/>
<dbReference type="SUPFAM" id="SSF56059">
    <property type="entry name" value="Glutathione synthetase ATP-binding domain-like"/>
    <property type="match status" value="1"/>
</dbReference>
<name>Q0CZ79_ASPTN</name>
<sequence>MPLGTKDRNPRFRTLQHKNNLQNSPRSPPNVLLTNGRFPVSLDIARQFALAGYNVYCVDPMRYHVCRFSRMVTASKRVPAPRTDPEGYLKAVKKAVLSWKIQVIIPIHEEAFYLAGSEDPLIRNRLYAPSWEKVMLLHNKWEFSQMMQGFGLDVPKAYLCESMDDIRKLDRSIEWAVKPVFGRANTNVHHIRPGHPIPNIQVSKTTQYIAQEWIHGARYCSYSVFDHGSLRAHGVYPVLETIDGSSCVYFEAYSHPGVRKYVKRLAAGLFPLHGQIGLDFIETEDKLVVIDCNPRATSGIHLWTGTPFLAWAMAGRPGAVSIHPPYARPGRGIKTEKGDIKTLFGALLEINNGT</sequence>
<dbReference type="Gene3D" id="3.40.50.20">
    <property type="match status" value="1"/>
</dbReference>
<protein>
    <recommendedName>
        <fullName evidence="2">ATP-grasp domain-containing protein</fullName>
    </recommendedName>
</protein>
<dbReference type="AlphaFoldDB" id="Q0CZ79"/>
<evidence type="ECO:0000313" key="3">
    <source>
        <dbReference type="EMBL" id="EAU37762.1"/>
    </source>
</evidence>
<feature type="domain" description="ATP-grasp" evidence="2">
    <location>
        <begin position="144"/>
        <end position="322"/>
    </location>
</feature>
<dbReference type="GeneID" id="4316084"/>
<keyword evidence="1" id="KW-0067">ATP-binding</keyword>
<dbReference type="Proteomes" id="UP000007963">
    <property type="component" value="Unassembled WGS sequence"/>
</dbReference>
<dbReference type="PROSITE" id="PS50975">
    <property type="entry name" value="ATP_GRASP"/>
    <property type="match status" value="1"/>
</dbReference>
<dbReference type="InterPro" id="IPR011761">
    <property type="entry name" value="ATP-grasp"/>
</dbReference>
<dbReference type="InterPro" id="IPR003806">
    <property type="entry name" value="ATP-grasp_PylC-type"/>
</dbReference>
<evidence type="ECO:0000256" key="1">
    <source>
        <dbReference type="PROSITE-ProRule" id="PRU00409"/>
    </source>
</evidence>
<dbReference type="VEuPathDB" id="FungiDB:ATEG_01005"/>
<gene>
    <name evidence="3" type="ORF">ATEG_01005</name>
</gene>
<dbReference type="OMA" id="FYLARHR"/>
<dbReference type="RefSeq" id="XP_001208370.1">
    <property type="nucleotide sequence ID" value="XM_001208370.1"/>
</dbReference>
<proteinExistence type="predicted"/>
<evidence type="ECO:0000259" key="2">
    <source>
        <dbReference type="PROSITE" id="PS50975"/>
    </source>
</evidence>
<evidence type="ECO:0000313" key="4">
    <source>
        <dbReference type="Proteomes" id="UP000007963"/>
    </source>
</evidence>
<dbReference type="GO" id="GO:0046872">
    <property type="term" value="F:metal ion binding"/>
    <property type="evidence" value="ECO:0007669"/>
    <property type="project" value="InterPro"/>
</dbReference>
<dbReference type="GO" id="GO:0005524">
    <property type="term" value="F:ATP binding"/>
    <property type="evidence" value="ECO:0007669"/>
    <property type="project" value="UniProtKB-UniRule"/>
</dbReference>
<dbReference type="eggNOG" id="ENOG502QTVX">
    <property type="taxonomic scope" value="Eukaryota"/>
</dbReference>
<organism evidence="3 4">
    <name type="scientific">Aspergillus terreus (strain NIH 2624 / FGSC A1156)</name>
    <dbReference type="NCBI Taxonomy" id="341663"/>
    <lineage>
        <taxon>Eukaryota</taxon>
        <taxon>Fungi</taxon>
        <taxon>Dikarya</taxon>
        <taxon>Ascomycota</taxon>
        <taxon>Pezizomycotina</taxon>
        <taxon>Eurotiomycetes</taxon>
        <taxon>Eurotiomycetidae</taxon>
        <taxon>Eurotiales</taxon>
        <taxon>Aspergillaceae</taxon>
        <taxon>Aspergillus</taxon>
        <taxon>Aspergillus subgen. Circumdati</taxon>
    </lineage>
</organism>
<dbReference type="Pfam" id="PF02655">
    <property type="entry name" value="ATP-grasp_3"/>
    <property type="match status" value="1"/>
</dbReference>